<reference evidence="1" key="2">
    <citation type="journal article" date="2015" name="Fish Shellfish Immunol.">
        <title>Early steps in the European eel (Anguilla anguilla)-Vibrio vulnificus interaction in the gills: Role of the RtxA13 toxin.</title>
        <authorList>
            <person name="Callol A."/>
            <person name="Pajuelo D."/>
            <person name="Ebbesson L."/>
            <person name="Teles M."/>
            <person name="MacKenzie S."/>
            <person name="Amaro C."/>
        </authorList>
    </citation>
    <scope>NUCLEOTIDE SEQUENCE</scope>
</reference>
<evidence type="ECO:0000313" key="1">
    <source>
        <dbReference type="EMBL" id="JAI01242.1"/>
    </source>
</evidence>
<reference evidence="1" key="1">
    <citation type="submission" date="2014-11" db="EMBL/GenBank/DDBJ databases">
        <authorList>
            <person name="Amaro Gonzalez C."/>
        </authorList>
    </citation>
    <scope>NUCLEOTIDE SEQUENCE</scope>
</reference>
<organism evidence="1">
    <name type="scientific">Anguilla anguilla</name>
    <name type="common">European freshwater eel</name>
    <name type="synonym">Muraena anguilla</name>
    <dbReference type="NCBI Taxonomy" id="7936"/>
    <lineage>
        <taxon>Eukaryota</taxon>
        <taxon>Metazoa</taxon>
        <taxon>Chordata</taxon>
        <taxon>Craniata</taxon>
        <taxon>Vertebrata</taxon>
        <taxon>Euteleostomi</taxon>
        <taxon>Actinopterygii</taxon>
        <taxon>Neopterygii</taxon>
        <taxon>Teleostei</taxon>
        <taxon>Anguilliformes</taxon>
        <taxon>Anguillidae</taxon>
        <taxon>Anguilla</taxon>
    </lineage>
</organism>
<protein>
    <submittedName>
        <fullName evidence="1">Uncharacterized protein</fullName>
    </submittedName>
</protein>
<sequence length="59" mass="6898">MQKLNFQNMQEQDSPVIPLKNMKDLFSLSALADVFYAEKCPQLECMPYFIAVVKWTLKL</sequence>
<accession>A0A0E9XFQ9</accession>
<dbReference type="AlphaFoldDB" id="A0A0E9XFQ9"/>
<name>A0A0E9XFQ9_ANGAN</name>
<proteinExistence type="predicted"/>
<dbReference type="EMBL" id="GBXM01007336">
    <property type="protein sequence ID" value="JAI01242.1"/>
    <property type="molecule type" value="Transcribed_RNA"/>
</dbReference>